<dbReference type="Gene3D" id="3.30.1740.10">
    <property type="entry name" value="Zinc finger, PARP-type"/>
    <property type="match status" value="1"/>
</dbReference>
<evidence type="ECO:0000256" key="3">
    <source>
        <dbReference type="ARBA" id="ARBA00022771"/>
    </source>
</evidence>
<evidence type="ECO:0000256" key="1">
    <source>
        <dbReference type="ARBA" id="ARBA00004123"/>
    </source>
</evidence>
<evidence type="ECO:0000259" key="7">
    <source>
        <dbReference type="PROSITE" id="PS50064"/>
    </source>
</evidence>
<protein>
    <recommendedName>
        <fullName evidence="7">PARP-type domain-containing protein</fullName>
    </recommendedName>
</protein>
<evidence type="ECO:0000256" key="4">
    <source>
        <dbReference type="ARBA" id="ARBA00022833"/>
    </source>
</evidence>
<dbReference type="SUPFAM" id="SSF57716">
    <property type="entry name" value="Glucocorticoid receptor-like (DNA-binding domain)"/>
    <property type="match status" value="1"/>
</dbReference>
<dbReference type="AlphaFoldDB" id="A0A7S2QBZ8"/>
<dbReference type="GO" id="GO:0008270">
    <property type="term" value="F:zinc ion binding"/>
    <property type="evidence" value="ECO:0007669"/>
    <property type="project" value="UniProtKB-KW"/>
</dbReference>
<evidence type="ECO:0000256" key="6">
    <source>
        <dbReference type="SAM" id="MobiDB-lite"/>
    </source>
</evidence>
<keyword evidence="4" id="KW-0862">Zinc</keyword>
<dbReference type="EMBL" id="HBGW01088717">
    <property type="protein sequence ID" value="CAD9638387.1"/>
    <property type="molecule type" value="Transcribed_RNA"/>
</dbReference>
<keyword evidence="3" id="KW-0863">Zinc-finger</keyword>
<feature type="compositionally biased region" description="Basic and acidic residues" evidence="6">
    <location>
        <begin position="125"/>
        <end position="135"/>
    </location>
</feature>
<name>A0A7S2QBZ8_9DINO</name>
<dbReference type="GO" id="GO:0003677">
    <property type="term" value="F:DNA binding"/>
    <property type="evidence" value="ECO:0007669"/>
    <property type="project" value="InterPro"/>
</dbReference>
<reference evidence="8" key="1">
    <citation type="submission" date="2021-01" db="EMBL/GenBank/DDBJ databases">
        <authorList>
            <person name="Corre E."/>
            <person name="Pelletier E."/>
            <person name="Niang G."/>
            <person name="Scheremetjew M."/>
            <person name="Finn R."/>
            <person name="Kale V."/>
            <person name="Holt S."/>
            <person name="Cochrane G."/>
            <person name="Meng A."/>
            <person name="Brown T."/>
            <person name="Cohen L."/>
        </authorList>
    </citation>
    <scope>NUCLEOTIDE SEQUENCE</scope>
    <source>
        <strain evidence="8">RCC3387</strain>
    </source>
</reference>
<feature type="region of interest" description="Disordered" evidence="6">
    <location>
        <begin position="98"/>
        <end position="151"/>
    </location>
</feature>
<keyword evidence="5" id="KW-0539">Nucleus</keyword>
<keyword evidence="2" id="KW-0479">Metal-binding</keyword>
<evidence type="ECO:0000313" key="8">
    <source>
        <dbReference type="EMBL" id="CAD9638387.1"/>
    </source>
</evidence>
<sequence length="299" mass="33523">MCKNQECLERFSQGGTKFIEKGDLRIGRRVLMQGRHGSDEGMIQIMWYHARCIFDTFMRARKSTRVIQTPEDLEGFAHIDAEDQDMLRRFIASNDEARTWHGRGRGGAAAGAKNQTPEKPGGTKRGAEQTPDKSRGVGLLGEPAGKRRKQEDVLLKKGDRVWTFCRVRPPVVDGRPPAEAAVKSAKPELGMIVDEVKDGAVIVQFEKAEDEKDRVAMFQNPKKAKIRSWLKYPRCFEGKKQRIPLSWIVKNRPPPRLCGCTIQQWGHSCKRFSDGGVDLGSCGVSCSRGTSRKVWGVGQ</sequence>
<dbReference type="Pfam" id="PF00645">
    <property type="entry name" value="zf-PARP"/>
    <property type="match status" value="1"/>
</dbReference>
<organism evidence="8">
    <name type="scientific">Zooxanthella nutricula</name>
    <dbReference type="NCBI Taxonomy" id="1333877"/>
    <lineage>
        <taxon>Eukaryota</taxon>
        <taxon>Sar</taxon>
        <taxon>Alveolata</taxon>
        <taxon>Dinophyceae</taxon>
        <taxon>Peridiniales</taxon>
        <taxon>Peridiniales incertae sedis</taxon>
        <taxon>Zooxanthella</taxon>
    </lineage>
</organism>
<dbReference type="GO" id="GO:0005634">
    <property type="term" value="C:nucleus"/>
    <property type="evidence" value="ECO:0007669"/>
    <property type="project" value="UniProtKB-SubCell"/>
</dbReference>
<dbReference type="SMART" id="SM01336">
    <property type="entry name" value="zf-PARP"/>
    <property type="match status" value="1"/>
</dbReference>
<proteinExistence type="predicted"/>
<evidence type="ECO:0000256" key="5">
    <source>
        <dbReference type="ARBA" id="ARBA00023242"/>
    </source>
</evidence>
<comment type="subcellular location">
    <subcellularLocation>
        <location evidence="1">Nucleus</location>
    </subcellularLocation>
</comment>
<gene>
    <name evidence="8" type="ORF">BRAN1462_LOCUS56209</name>
</gene>
<dbReference type="InterPro" id="IPR001510">
    <property type="entry name" value="Znf_PARP"/>
</dbReference>
<accession>A0A7S2QBZ8</accession>
<dbReference type="PROSITE" id="PS50064">
    <property type="entry name" value="ZF_PARP_2"/>
    <property type="match status" value="1"/>
</dbReference>
<evidence type="ECO:0000256" key="2">
    <source>
        <dbReference type="ARBA" id="ARBA00022723"/>
    </source>
</evidence>
<dbReference type="InterPro" id="IPR036957">
    <property type="entry name" value="Znf_PARP_sf"/>
</dbReference>
<feature type="domain" description="PARP-type" evidence="7">
    <location>
        <begin position="19"/>
        <end position="95"/>
    </location>
</feature>